<feature type="compositionally biased region" description="Low complexity" evidence="1">
    <location>
        <begin position="388"/>
        <end position="402"/>
    </location>
</feature>
<evidence type="ECO:0000313" key="3">
    <source>
        <dbReference type="EMBL" id="CAG13126.1"/>
    </source>
</evidence>
<keyword evidence="2" id="KW-0812">Transmembrane</keyword>
<evidence type="ECO:0000256" key="1">
    <source>
        <dbReference type="SAM" id="MobiDB-lite"/>
    </source>
</evidence>
<dbReference type="OrthoDB" id="10064192at2759"/>
<dbReference type="AlphaFoldDB" id="Q4REQ6"/>
<name>Q4REQ6_TETNG</name>
<feature type="compositionally biased region" description="Low complexity" evidence="1">
    <location>
        <begin position="366"/>
        <end position="375"/>
    </location>
</feature>
<organism evidence="3">
    <name type="scientific">Tetraodon nigroviridis</name>
    <name type="common">Spotted green pufferfish</name>
    <name type="synonym">Chelonodon nigroviridis</name>
    <dbReference type="NCBI Taxonomy" id="99883"/>
    <lineage>
        <taxon>Eukaryota</taxon>
        <taxon>Metazoa</taxon>
        <taxon>Chordata</taxon>
        <taxon>Craniata</taxon>
        <taxon>Vertebrata</taxon>
        <taxon>Euteleostomi</taxon>
        <taxon>Actinopterygii</taxon>
        <taxon>Neopterygii</taxon>
        <taxon>Teleostei</taxon>
        <taxon>Neoteleostei</taxon>
        <taxon>Acanthomorphata</taxon>
        <taxon>Eupercaria</taxon>
        <taxon>Tetraodontiformes</taxon>
        <taxon>Tetradontoidea</taxon>
        <taxon>Tetraodontidae</taxon>
        <taxon>Tetraodon</taxon>
    </lineage>
</organism>
<feature type="transmembrane region" description="Helical" evidence="2">
    <location>
        <begin position="289"/>
        <end position="311"/>
    </location>
</feature>
<accession>Q4REQ6</accession>
<dbReference type="KEGG" id="tng:GSTEN00035661G001"/>
<dbReference type="InterPro" id="IPR024606">
    <property type="entry name" value="KIAA1549"/>
</dbReference>
<dbReference type="EMBL" id="CAAE01015122">
    <property type="protein sequence ID" value="CAG13126.1"/>
    <property type="molecule type" value="Genomic_DNA"/>
</dbReference>
<feature type="region of interest" description="Disordered" evidence="1">
    <location>
        <begin position="366"/>
        <end position="469"/>
    </location>
</feature>
<proteinExistence type="predicted"/>
<feature type="compositionally biased region" description="Basic and acidic residues" evidence="1">
    <location>
        <begin position="423"/>
        <end position="434"/>
    </location>
</feature>
<protein>
    <submittedName>
        <fullName evidence="3">(spotted green pufferfish) hypothetical protein</fullName>
    </submittedName>
</protein>
<dbReference type="PANTHER" id="PTHR21590">
    <property type="entry name" value="SEA DOMAIN-CONTAINING PROTEIN"/>
    <property type="match status" value="1"/>
</dbReference>
<keyword evidence="2" id="KW-0472">Membrane</keyword>
<sequence length="469" mass="51708">VYTAISVANALRRFGHRFLSVSPNWTTPDRKYHIHTVLQFVPAHIDVRFCNFSESIERGLTLAFAEVRRRSKESTNFTVHIVNITMAALQSQEQQSGRKPVDITFTVRGSRGYLTGSEVSNALMKLTVVEFSYYMGFPVLQIAEPFHYPELNTSHLLRSSWLRTVLLGVMDQKVGERTFQANMERRVAMLLGEAMGSARRVKRATAIGNNSVQVVSASRLMGVDHPLEIVYFVEGPGGQRVPADRAANILNNMDVQRAAIILGYRVQGVLAQPVEKVASAPSDTENTNLWIVVGVVIPLLVVIVVISILYWKLCRTDKLEFQPDAMTSIQQRQKLQTPTVKGFDFAKLHLGQHGKDDVMVIQEAAPAGSGSGAPSKDGLSLSENGELPAPSAKTSAPSTKASRSSRRHERILPSDGDSAASDHSSERGSTEGNRRGHATPSDGKHTRKVPINVLNGEQPWQRSSSHRER</sequence>
<keyword evidence="2" id="KW-1133">Transmembrane helix</keyword>
<feature type="non-terminal residue" evidence="3">
    <location>
        <position position="1"/>
    </location>
</feature>
<dbReference type="Pfam" id="PF12877">
    <property type="entry name" value="KIAA1549"/>
    <property type="match status" value="1"/>
</dbReference>
<evidence type="ECO:0000256" key="2">
    <source>
        <dbReference type="SAM" id="Phobius"/>
    </source>
</evidence>
<gene>
    <name evidence="3" type="ORF">GSTENG00035661001</name>
</gene>
<reference evidence="3" key="1">
    <citation type="journal article" date="2004" name="Nature">
        <title>Genome duplication in the teleost fish Tetraodon nigroviridis reveals the early vertebrate proto-karyotype.</title>
        <authorList>
            <person name="Jaillon O."/>
            <person name="Aury J.-M."/>
            <person name="Brunet F."/>
            <person name="Petit J.-L."/>
            <person name="Stange-Thomann N."/>
            <person name="Mauceli E."/>
            <person name="Bouneau L."/>
            <person name="Fischer C."/>
            <person name="Ozouf-Costaz C."/>
            <person name="Bernot A."/>
            <person name="Nicaud S."/>
            <person name="Jaffe D."/>
            <person name="Fisher S."/>
            <person name="Lutfalla G."/>
            <person name="Dossat C."/>
            <person name="Segurens B."/>
            <person name="Dasilva C."/>
            <person name="Salanoubat M."/>
            <person name="Levy M."/>
            <person name="Boudet N."/>
            <person name="Castellano S."/>
            <person name="Anthouard V."/>
            <person name="Jubin C."/>
            <person name="Castelli V."/>
            <person name="Katinka M."/>
            <person name="Vacherie B."/>
            <person name="Biemont C."/>
            <person name="Skalli Z."/>
            <person name="Cattolico L."/>
            <person name="Poulain J."/>
            <person name="De Berardinis V."/>
            <person name="Cruaud C."/>
            <person name="Duprat S."/>
            <person name="Brottier P."/>
            <person name="Coutanceau J.-P."/>
            <person name="Gouzy J."/>
            <person name="Parra G."/>
            <person name="Lardier G."/>
            <person name="Chapple C."/>
            <person name="McKernan K.J."/>
            <person name="McEwan P."/>
            <person name="Bosak S."/>
            <person name="Kellis M."/>
            <person name="Volff J.-N."/>
            <person name="Guigo R."/>
            <person name="Zody M.C."/>
            <person name="Mesirov J."/>
            <person name="Lindblad-Toh K."/>
            <person name="Birren B."/>
            <person name="Nusbaum C."/>
            <person name="Kahn D."/>
            <person name="Robinson-Rechavi M."/>
            <person name="Laudet V."/>
            <person name="Schachter V."/>
            <person name="Quetier F."/>
            <person name="Saurin W."/>
            <person name="Scarpelli C."/>
            <person name="Wincker P."/>
            <person name="Lander E.S."/>
            <person name="Weissenbach J."/>
            <person name="Roest Crollius H."/>
        </authorList>
    </citation>
    <scope>NUCLEOTIDE SEQUENCE [LARGE SCALE GENOMIC DNA]</scope>
</reference>
<dbReference type="PANTHER" id="PTHR21590:SF4">
    <property type="entry name" value="UPF0606 PROTEIN KIAA1549"/>
    <property type="match status" value="1"/>
</dbReference>
<comment type="caution">
    <text evidence="3">The sequence shown here is derived from an EMBL/GenBank/DDBJ whole genome shotgun (WGS) entry which is preliminary data.</text>
</comment>
<reference evidence="3" key="2">
    <citation type="submission" date="2004-02" db="EMBL/GenBank/DDBJ databases">
        <authorList>
            <consortium name="Genoscope"/>
            <consortium name="Whitehead Institute Centre for Genome Research"/>
        </authorList>
    </citation>
    <scope>NUCLEOTIDE SEQUENCE</scope>
</reference>